<comment type="caution">
    <text evidence="10">The sequence shown here is derived from an EMBL/GenBank/DDBJ whole genome shotgun (WGS) entry which is preliminary data.</text>
</comment>
<evidence type="ECO:0000313" key="10">
    <source>
        <dbReference type="EMBL" id="MDJ1132831.1"/>
    </source>
</evidence>
<dbReference type="Pfam" id="PF00294">
    <property type="entry name" value="PfkB"/>
    <property type="match status" value="1"/>
</dbReference>
<dbReference type="EMBL" id="JANCPR020000010">
    <property type="protein sequence ID" value="MDJ1132831.1"/>
    <property type="molecule type" value="Genomic_DNA"/>
</dbReference>
<feature type="region of interest" description="Disordered" evidence="7">
    <location>
        <begin position="222"/>
        <end position="244"/>
    </location>
</feature>
<keyword evidence="5" id="KW-0511">Multifunctional enzyme</keyword>
<dbReference type="PROSITE" id="PS00584">
    <property type="entry name" value="PFKB_KINASES_2"/>
    <property type="match status" value="1"/>
</dbReference>
<keyword evidence="6" id="KW-0119">Carbohydrate metabolism</keyword>
<name>A0ABT6ZUU5_9ACTN</name>
<feature type="domain" description="Carbohydrate kinase PfkB" evidence="8">
    <location>
        <begin position="243"/>
        <end position="336"/>
    </location>
</feature>
<dbReference type="RefSeq" id="WP_274040179.1">
    <property type="nucleotide sequence ID" value="NZ_JANCPR020000010.1"/>
</dbReference>
<dbReference type="GO" id="GO:0016301">
    <property type="term" value="F:kinase activity"/>
    <property type="evidence" value="ECO:0007669"/>
    <property type="project" value="UniProtKB-KW"/>
</dbReference>
<comment type="pathway">
    <text evidence="1">Bacterial outer membrane biogenesis; LPS core biosynthesis.</text>
</comment>
<feature type="region of interest" description="Disordered" evidence="7">
    <location>
        <begin position="340"/>
        <end position="380"/>
    </location>
</feature>
<dbReference type="InterPro" id="IPR004821">
    <property type="entry name" value="Cyt_trans-like"/>
</dbReference>
<accession>A0ABT6ZUU5</accession>
<evidence type="ECO:0000256" key="3">
    <source>
        <dbReference type="ARBA" id="ARBA00022695"/>
    </source>
</evidence>
<feature type="compositionally biased region" description="Basic and acidic residues" evidence="7">
    <location>
        <begin position="10"/>
        <end position="27"/>
    </location>
</feature>
<evidence type="ECO:0000259" key="9">
    <source>
        <dbReference type="Pfam" id="PF01467"/>
    </source>
</evidence>
<keyword evidence="2" id="KW-0808">Transferase</keyword>
<proteinExistence type="predicted"/>
<dbReference type="InterPro" id="IPR050385">
    <property type="entry name" value="Archaeal_FAD_synthase"/>
</dbReference>
<feature type="region of interest" description="Disordered" evidence="7">
    <location>
        <begin position="1"/>
        <end position="27"/>
    </location>
</feature>
<dbReference type="Gene3D" id="3.40.50.620">
    <property type="entry name" value="HUPs"/>
    <property type="match status" value="1"/>
</dbReference>
<dbReference type="Pfam" id="PF01467">
    <property type="entry name" value="CTP_transf_like"/>
    <property type="match status" value="1"/>
</dbReference>
<evidence type="ECO:0000313" key="11">
    <source>
        <dbReference type="Proteomes" id="UP001214441"/>
    </source>
</evidence>
<gene>
    <name evidence="10" type="ORF">NMN56_012860</name>
</gene>
<dbReference type="InterPro" id="IPR011611">
    <property type="entry name" value="PfkB_dom"/>
</dbReference>
<evidence type="ECO:0000256" key="1">
    <source>
        <dbReference type="ARBA" id="ARBA00004713"/>
    </source>
</evidence>
<dbReference type="InterPro" id="IPR014729">
    <property type="entry name" value="Rossmann-like_a/b/a_fold"/>
</dbReference>
<dbReference type="InterPro" id="IPR029056">
    <property type="entry name" value="Ribokinase-like"/>
</dbReference>
<dbReference type="SUPFAM" id="SSF52374">
    <property type="entry name" value="Nucleotidylyl transferase"/>
    <property type="match status" value="1"/>
</dbReference>
<feature type="domain" description="Cytidyltransferase-like" evidence="9">
    <location>
        <begin position="396"/>
        <end position="488"/>
    </location>
</feature>
<evidence type="ECO:0000256" key="7">
    <source>
        <dbReference type="SAM" id="MobiDB-lite"/>
    </source>
</evidence>
<keyword evidence="4 10" id="KW-0418">Kinase</keyword>
<dbReference type="Gene3D" id="3.40.1190.20">
    <property type="match status" value="1"/>
</dbReference>
<dbReference type="Proteomes" id="UP001214441">
    <property type="component" value="Unassembled WGS sequence"/>
</dbReference>
<evidence type="ECO:0000256" key="5">
    <source>
        <dbReference type="ARBA" id="ARBA00023268"/>
    </source>
</evidence>
<reference evidence="10 11" key="1">
    <citation type="submission" date="2023-05" db="EMBL/GenBank/DDBJ databases">
        <title>Streptantibioticus silvisoli sp. nov., acidotolerant actinomycetes 1 from pine litter.</title>
        <authorList>
            <person name="Swiecimska M."/>
            <person name="Golinska P."/>
            <person name="Sangal V."/>
            <person name="Wachnowicz B."/>
            <person name="Goodfellow M."/>
        </authorList>
    </citation>
    <scope>NUCLEOTIDE SEQUENCE [LARGE SCALE GENOMIC DNA]</scope>
    <source>
        <strain evidence="10 11">DSM 42109</strain>
    </source>
</reference>
<feature type="compositionally biased region" description="Low complexity" evidence="7">
    <location>
        <begin position="364"/>
        <end position="379"/>
    </location>
</feature>
<dbReference type="InterPro" id="IPR002173">
    <property type="entry name" value="Carboh/pur_kinase_PfkB_CS"/>
</dbReference>
<organism evidence="10 11">
    <name type="scientific">Streptomyces iconiensis</name>
    <dbReference type="NCBI Taxonomy" id="1384038"/>
    <lineage>
        <taxon>Bacteria</taxon>
        <taxon>Bacillati</taxon>
        <taxon>Actinomycetota</taxon>
        <taxon>Actinomycetes</taxon>
        <taxon>Kitasatosporales</taxon>
        <taxon>Streptomycetaceae</taxon>
        <taxon>Streptomyces</taxon>
    </lineage>
</organism>
<dbReference type="SUPFAM" id="SSF53613">
    <property type="entry name" value="Ribokinase-like"/>
    <property type="match status" value="1"/>
</dbReference>
<dbReference type="NCBIfam" id="TIGR00125">
    <property type="entry name" value="cyt_tran_rel"/>
    <property type="match status" value="1"/>
</dbReference>
<evidence type="ECO:0000259" key="8">
    <source>
        <dbReference type="Pfam" id="PF00294"/>
    </source>
</evidence>
<dbReference type="PANTHER" id="PTHR43793">
    <property type="entry name" value="FAD SYNTHASE"/>
    <property type="match status" value="1"/>
</dbReference>
<protein>
    <submittedName>
        <fullName evidence="10">PfkB family carbohydrate kinase</fullName>
    </submittedName>
</protein>
<keyword evidence="11" id="KW-1185">Reference proteome</keyword>
<keyword evidence="3" id="KW-0548">Nucleotidyltransferase</keyword>
<sequence length="530" mass="54116">MTQRPSPDQPDGHTRPSLTRDRTGTLDRRAPLVVVGDALLDHDVTGSAHRLAPDAPVPVVEPTAETARPGGAALAAWLAAGDGREVTLVTALGDDPASHTLRELLDGYVRIEALPLSGGLSEKTRVLAGGHPLLRLDRGTGRASAATSAAEEAIRTAGALLVADYGRGTADVLRPVLSAVAAHTPTVWDPHPRGGAPVPGTRLATPARAEAREFAAALRSSGDGAGHTSACAPPDHHAAQTEEDPLDAARWAAALVEGWRVGSVAVTLGAQGALLSQGGLPLLIPAASCHPGDTCGAGDRFASAAAGLLADGKLAEEAARRAVEAAGSFVGAGGAAALGFPGPANPGTGRRTGVSEPPPPPVRTGPRAGRRTPTGPGAAHQLARATREEGGTLVATGGCFDLLHAGHVSLLEAAARIGDRLIVCVNSDASVRRRKSQGRPISPLTDRVRVLSALACVDAVAVFDEDTPEQLLAQLRPHVWAKGGDYAHEELPEARLLRDWGGRVVLLPYLDGRSSTGLALRAAASHGALG</sequence>
<evidence type="ECO:0000256" key="4">
    <source>
        <dbReference type="ARBA" id="ARBA00022777"/>
    </source>
</evidence>
<evidence type="ECO:0000256" key="6">
    <source>
        <dbReference type="ARBA" id="ARBA00023277"/>
    </source>
</evidence>
<evidence type="ECO:0000256" key="2">
    <source>
        <dbReference type="ARBA" id="ARBA00022679"/>
    </source>
</evidence>
<dbReference type="PANTHER" id="PTHR43793:SF2">
    <property type="entry name" value="BIFUNCTIONAL PROTEIN HLDE"/>
    <property type="match status" value="1"/>
</dbReference>